<keyword evidence="8" id="KW-1185">Reference proteome</keyword>
<sequence length="230" mass="25170">MPTSEDPPMPPPHSAPDQPNPPRLPAARSLKLLLCAGLVVLAGCANQPRKTADADLNSTHLLRDSYLLSTQSDPLGAWLDNKRSLAIDYPESETYGASPAPKTLASTALKFLGVKYRYGGDAPGEGFDCSGLVAYAAEKSLGLKLPRQARDQAKLGISVDRDELKRGDLVFFNTLGRRFSHVGIYLGDHKFLHAPRTGASIRVDSMDVAYWRKRYNGARRLQAQPETARR</sequence>
<dbReference type="Gene3D" id="3.90.1720.10">
    <property type="entry name" value="endopeptidase domain like (from Nostoc punctiforme)"/>
    <property type="match status" value="1"/>
</dbReference>
<evidence type="ECO:0000256" key="4">
    <source>
        <dbReference type="ARBA" id="ARBA00022807"/>
    </source>
</evidence>
<evidence type="ECO:0000256" key="3">
    <source>
        <dbReference type="ARBA" id="ARBA00022801"/>
    </source>
</evidence>
<proteinExistence type="inferred from homology"/>
<evidence type="ECO:0000256" key="2">
    <source>
        <dbReference type="ARBA" id="ARBA00022670"/>
    </source>
</evidence>
<name>A0ABN0U1T0_9BURK</name>
<dbReference type="PROSITE" id="PS51935">
    <property type="entry name" value="NLPC_P60"/>
    <property type="match status" value="1"/>
</dbReference>
<evidence type="ECO:0000256" key="1">
    <source>
        <dbReference type="ARBA" id="ARBA00007074"/>
    </source>
</evidence>
<accession>A0ABN0U1T0</accession>
<keyword evidence="4" id="KW-0788">Thiol protease</keyword>
<evidence type="ECO:0000259" key="6">
    <source>
        <dbReference type="PROSITE" id="PS51935"/>
    </source>
</evidence>
<comment type="caution">
    <text evidence="7">The sequence shown here is derived from an EMBL/GenBank/DDBJ whole genome shotgun (WGS) entry which is preliminary data.</text>
</comment>
<feature type="compositionally biased region" description="Pro residues" evidence="5">
    <location>
        <begin position="1"/>
        <end position="24"/>
    </location>
</feature>
<protein>
    <submittedName>
        <fullName evidence="7">C40 family peptidase</fullName>
    </submittedName>
</protein>
<evidence type="ECO:0000313" key="8">
    <source>
        <dbReference type="Proteomes" id="UP001501176"/>
    </source>
</evidence>
<dbReference type="EMBL" id="BAAAFN010000015">
    <property type="protein sequence ID" value="GAA0235744.1"/>
    <property type="molecule type" value="Genomic_DNA"/>
</dbReference>
<dbReference type="InterPro" id="IPR051202">
    <property type="entry name" value="Peptidase_C40"/>
</dbReference>
<reference evidence="7 8" key="1">
    <citation type="journal article" date="2019" name="Int. J. Syst. Evol. Microbiol.">
        <title>The Global Catalogue of Microorganisms (GCM) 10K type strain sequencing project: providing services to taxonomists for standard genome sequencing and annotation.</title>
        <authorList>
            <consortium name="The Broad Institute Genomics Platform"/>
            <consortium name="The Broad Institute Genome Sequencing Center for Infectious Disease"/>
            <person name="Wu L."/>
            <person name="Ma J."/>
        </authorList>
    </citation>
    <scope>NUCLEOTIDE SEQUENCE [LARGE SCALE GENOMIC DNA]</scope>
    <source>
        <strain evidence="7 8">JCM 16240</strain>
    </source>
</reference>
<dbReference type="InterPro" id="IPR038765">
    <property type="entry name" value="Papain-like_cys_pep_sf"/>
</dbReference>
<feature type="region of interest" description="Disordered" evidence="5">
    <location>
        <begin position="1"/>
        <end position="25"/>
    </location>
</feature>
<organism evidence="7 8">
    <name type="scientific">Castellaniella daejeonensis</name>
    <dbReference type="NCBI Taxonomy" id="659013"/>
    <lineage>
        <taxon>Bacteria</taxon>
        <taxon>Pseudomonadati</taxon>
        <taxon>Pseudomonadota</taxon>
        <taxon>Betaproteobacteria</taxon>
        <taxon>Burkholderiales</taxon>
        <taxon>Alcaligenaceae</taxon>
        <taxon>Castellaniella</taxon>
    </lineage>
</organism>
<comment type="similarity">
    <text evidence="1">Belongs to the peptidase C40 family.</text>
</comment>
<feature type="domain" description="NlpC/P60" evidence="6">
    <location>
        <begin position="98"/>
        <end position="222"/>
    </location>
</feature>
<dbReference type="Proteomes" id="UP001501176">
    <property type="component" value="Unassembled WGS sequence"/>
</dbReference>
<dbReference type="Pfam" id="PF00877">
    <property type="entry name" value="NLPC_P60"/>
    <property type="match status" value="1"/>
</dbReference>
<gene>
    <name evidence="7" type="ORF">GCM10009125_25880</name>
</gene>
<dbReference type="SUPFAM" id="SSF54001">
    <property type="entry name" value="Cysteine proteinases"/>
    <property type="match status" value="1"/>
</dbReference>
<keyword evidence="2" id="KW-0645">Protease</keyword>
<dbReference type="InterPro" id="IPR000064">
    <property type="entry name" value="NLP_P60_dom"/>
</dbReference>
<dbReference type="PANTHER" id="PTHR47053">
    <property type="entry name" value="MUREIN DD-ENDOPEPTIDASE MEPH-RELATED"/>
    <property type="match status" value="1"/>
</dbReference>
<dbReference type="PANTHER" id="PTHR47053:SF1">
    <property type="entry name" value="MUREIN DD-ENDOPEPTIDASE MEPH-RELATED"/>
    <property type="match status" value="1"/>
</dbReference>
<evidence type="ECO:0000256" key="5">
    <source>
        <dbReference type="SAM" id="MobiDB-lite"/>
    </source>
</evidence>
<evidence type="ECO:0000313" key="7">
    <source>
        <dbReference type="EMBL" id="GAA0235744.1"/>
    </source>
</evidence>
<keyword evidence="3" id="KW-0378">Hydrolase</keyword>